<evidence type="ECO:0000313" key="6">
    <source>
        <dbReference type="Proteomes" id="UP000505377"/>
    </source>
</evidence>
<keyword evidence="4" id="KW-1133">Transmembrane helix</keyword>
<keyword evidence="4" id="KW-0472">Membrane</keyword>
<keyword evidence="6" id="KW-1185">Reference proteome</keyword>
<sequence>MLVAVVPAHDEEHTLPESLAALRVQDPSPDRVVVVADACTDATAAVAAALGADVVETTGNTGRKAGALNQVLDALLPGLADDDLVLVTDADSALAPGFLAAATARLREDPGTGAVGGVFTGRPGGGLVGALQRNEYARYAREVARRGGAARVLTGTATLFRASVLREVAAARGGALPGRPGAVYDPGALTEDDEITLAVRTLGHRTASPRACVVVTEVMTTWRDLWEQRLRWQRGALDDLRAYGLTRVTAPYALRQAAMYVGILAVALFLLATAVFAAHGELGPPRGPWLVVTAVLVVERVVTVRRRGWRAVLLAAPVVVEFGYDLFQQAVFLRAAADLLARRAPGWHHPVARIPVGA</sequence>
<dbReference type="GO" id="GO:0016757">
    <property type="term" value="F:glycosyltransferase activity"/>
    <property type="evidence" value="ECO:0007669"/>
    <property type="project" value="UniProtKB-KW"/>
</dbReference>
<proteinExistence type="inferred from homology"/>
<name>A0A6M6JIN1_9PSEU</name>
<feature type="transmembrane region" description="Helical" evidence="4">
    <location>
        <begin position="257"/>
        <end position="280"/>
    </location>
</feature>
<comment type="similarity">
    <text evidence="1">Belongs to the glycosyltransferase 2 family.</text>
</comment>
<reference evidence="5 6" key="1">
    <citation type="submission" date="2020-05" db="EMBL/GenBank/DDBJ databases">
        <authorList>
            <person name="Mo P."/>
        </authorList>
    </citation>
    <scope>NUCLEOTIDE SEQUENCE [LARGE SCALE GENOMIC DNA]</scope>
    <source>
        <strain evidence="5 6">Gen01</strain>
    </source>
</reference>
<dbReference type="Pfam" id="PF13641">
    <property type="entry name" value="Glyco_tranf_2_3"/>
    <property type="match status" value="1"/>
</dbReference>
<evidence type="ECO:0000256" key="1">
    <source>
        <dbReference type="ARBA" id="ARBA00006739"/>
    </source>
</evidence>
<dbReference type="PANTHER" id="PTHR43630">
    <property type="entry name" value="POLY-BETA-1,6-N-ACETYL-D-GLUCOSAMINE SYNTHASE"/>
    <property type="match status" value="1"/>
</dbReference>
<evidence type="ECO:0000256" key="2">
    <source>
        <dbReference type="ARBA" id="ARBA00022676"/>
    </source>
</evidence>
<keyword evidence="2" id="KW-0328">Glycosyltransferase</keyword>
<dbReference type="Gene3D" id="3.90.550.10">
    <property type="entry name" value="Spore Coat Polysaccharide Biosynthesis Protein SpsA, Chain A"/>
    <property type="match status" value="1"/>
</dbReference>
<dbReference type="SUPFAM" id="SSF53448">
    <property type="entry name" value="Nucleotide-diphospho-sugar transferases"/>
    <property type="match status" value="1"/>
</dbReference>
<protein>
    <submittedName>
        <fullName evidence="5">Glycosyltransferase family 2 protein</fullName>
    </submittedName>
</protein>
<evidence type="ECO:0000256" key="3">
    <source>
        <dbReference type="ARBA" id="ARBA00022679"/>
    </source>
</evidence>
<dbReference type="PANTHER" id="PTHR43630:SF1">
    <property type="entry name" value="POLY-BETA-1,6-N-ACETYL-D-GLUCOSAMINE SYNTHASE"/>
    <property type="match status" value="1"/>
</dbReference>
<dbReference type="InterPro" id="IPR029044">
    <property type="entry name" value="Nucleotide-diphossugar_trans"/>
</dbReference>
<evidence type="ECO:0000256" key="4">
    <source>
        <dbReference type="SAM" id="Phobius"/>
    </source>
</evidence>
<dbReference type="AlphaFoldDB" id="A0A6M6JIN1"/>
<keyword evidence="4" id="KW-0812">Transmembrane</keyword>
<dbReference type="EMBL" id="CP053564">
    <property type="protein sequence ID" value="QJY46552.1"/>
    <property type="molecule type" value="Genomic_DNA"/>
</dbReference>
<dbReference type="CDD" id="cd06423">
    <property type="entry name" value="CESA_like"/>
    <property type="match status" value="1"/>
</dbReference>
<accession>A0A6M6JIN1</accession>
<gene>
    <name evidence="5" type="ORF">HOP40_12620</name>
</gene>
<organism evidence="5 6">
    <name type="scientific">Pseudonocardia broussonetiae</name>
    <dbReference type="NCBI Taxonomy" id="2736640"/>
    <lineage>
        <taxon>Bacteria</taxon>
        <taxon>Bacillati</taxon>
        <taxon>Actinomycetota</taxon>
        <taxon>Actinomycetes</taxon>
        <taxon>Pseudonocardiales</taxon>
        <taxon>Pseudonocardiaceae</taxon>
        <taxon>Pseudonocardia</taxon>
    </lineage>
</organism>
<dbReference type="KEGG" id="pbro:HOP40_12620"/>
<keyword evidence="3 5" id="KW-0808">Transferase</keyword>
<evidence type="ECO:0000313" key="5">
    <source>
        <dbReference type="EMBL" id="QJY46552.1"/>
    </source>
</evidence>
<dbReference type="RefSeq" id="WP_172157954.1">
    <property type="nucleotide sequence ID" value="NZ_CP053564.1"/>
</dbReference>
<dbReference type="Proteomes" id="UP000505377">
    <property type="component" value="Chromosome"/>
</dbReference>